<dbReference type="Pfam" id="PF00583">
    <property type="entry name" value="Acetyltransf_1"/>
    <property type="match status" value="1"/>
</dbReference>
<gene>
    <name evidence="2" type="ORF">AN964_13200</name>
</gene>
<name>A0A0Q3WZP5_9BACI</name>
<dbReference type="InterPro" id="IPR016181">
    <property type="entry name" value="Acyl_CoA_acyltransferase"/>
</dbReference>
<dbReference type="InterPro" id="IPR000182">
    <property type="entry name" value="GNAT_dom"/>
</dbReference>
<keyword evidence="3" id="KW-1185">Reference proteome</keyword>
<evidence type="ECO:0000313" key="2">
    <source>
        <dbReference type="EMBL" id="KQL54356.1"/>
    </source>
</evidence>
<evidence type="ECO:0000313" key="3">
    <source>
        <dbReference type="Proteomes" id="UP000051888"/>
    </source>
</evidence>
<dbReference type="Gene3D" id="3.40.630.30">
    <property type="match status" value="1"/>
</dbReference>
<feature type="domain" description="N-acetyltransferase" evidence="1">
    <location>
        <begin position="5"/>
        <end position="160"/>
    </location>
</feature>
<dbReference type="RefSeq" id="WP_055740126.1">
    <property type="nucleotide sequence ID" value="NZ_JAAIWL010000034.1"/>
</dbReference>
<dbReference type="SUPFAM" id="SSF55729">
    <property type="entry name" value="Acyl-CoA N-acyltransferases (Nat)"/>
    <property type="match status" value="1"/>
</dbReference>
<dbReference type="OrthoDB" id="2830399at2"/>
<dbReference type="PROSITE" id="PS51186">
    <property type="entry name" value="GNAT"/>
    <property type="match status" value="1"/>
</dbReference>
<evidence type="ECO:0000259" key="1">
    <source>
        <dbReference type="PROSITE" id="PS51186"/>
    </source>
</evidence>
<dbReference type="PATRIC" id="fig|157838.3.peg.2931"/>
<dbReference type="CDD" id="cd04301">
    <property type="entry name" value="NAT_SF"/>
    <property type="match status" value="1"/>
</dbReference>
<accession>A0A0Q3WZP5</accession>
<dbReference type="Proteomes" id="UP000051888">
    <property type="component" value="Unassembled WGS sequence"/>
</dbReference>
<protein>
    <recommendedName>
        <fullName evidence="1">N-acetyltransferase domain-containing protein</fullName>
    </recommendedName>
</protein>
<reference evidence="2 3" key="1">
    <citation type="submission" date="2015-09" db="EMBL/GenBank/DDBJ databases">
        <title>Genome sequencing project for genomic taxonomy and phylogenomics of Bacillus-like bacteria.</title>
        <authorList>
            <person name="Liu B."/>
            <person name="Wang J."/>
            <person name="Zhu Y."/>
            <person name="Liu G."/>
            <person name="Chen Q."/>
            <person name="Chen Z."/>
            <person name="Lan J."/>
            <person name="Che J."/>
            <person name="Ge C."/>
            <person name="Shi H."/>
            <person name="Pan Z."/>
            <person name="Liu X."/>
        </authorList>
    </citation>
    <scope>NUCLEOTIDE SEQUENCE [LARGE SCALE GENOMIC DNA]</scope>
    <source>
        <strain evidence="2 3">LMG 18435</strain>
    </source>
</reference>
<dbReference type="STRING" id="157838.AN964_13200"/>
<comment type="caution">
    <text evidence="2">The sequence shown here is derived from an EMBL/GenBank/DDBJ whole genome shotgun (WGS) entry which is preliminary data.</text>
</comment>
<organism evidence="2 3">
    <name type="scientific">Heyndrickxia shackletonii</name>
    <dbReference type="NCBI Taxonomy" id="157838"/>
    <lineage>
        <taxon>Bacteria</taxon>
        <taxon>Bacillati</taxon>
        <taxon>Bacillota</taxon>
        <taxon>Bacilli</taxon>
        <taxon>Bacillales</taxon>
        <taxon>Bacillaceae</taxon>
        <taxon>Heyndrickxia</taxon>
    </lineage>
</organism>
<dbReference type="EMBL" id="LJJC01000004">
    <property type="protein sequence ID" value="KQL54356.1"/>
    <property type="molecule type" value="Genomic_DNA"/>
</dbReference>
<dbReference type="AlphaFoldDB" id="A0A0Q3WZP5"/>
<dbReference type="GO" id="GO:0016747">
    <property type="term" value="F:acyltransferase activity, transferring groups other than amino-acyl groups"/>
    <property type="evidence" value="ECO:0007669"/>
    <property type="project" value="InterPro"/>
</dbReference>
<proteinExistence type="predicted"/>
<sequence length="183" mass="21938">MLEFQTVQKWDELLWNDAEKIYEAAFPAHSRKKRRIIQRMFDKNMCYLHIAFLENEMVAMALSGIVDNPQILVLDYIAVKNDFQNHGIGRKFVDYITEWCQEFENFNLIVVEVEAEKTNLNEKRIQFWLKCGFQLTDYIHSYIWVPEKYQAMFYSIKPLDIPPEGQDLFTYITEFHKKSFRGS</sequence>